<dbReference type="Pfam" id="PF13727">
    <property type="entry name" value="CoA_binding_3"/>
    <property type="match status" value="1"/>
</dbReference>
<comment type="caution">
    <text evidence="10">The sequence shown here is derived from an EMBL/GenBank/DDBJ whole genome shotgun (WGS) entry which is preliminary data.</text>
</comment>
<comment type="similarity">
    <text evidence="2">Belongs to the bacterial sugar transferase family.</text>
</comment>
<evidence type="ECO:0000256" key="2">
    <source>
        <dbReference type="ARBA" id="ARBA00006464"/>
    </source>
</evidence>
<dbReference type="PANTHER" id="PTHR30576:SF0">
    <property type="entry name" value="UNDECAPRENYL-PHOSPHATE N-ACETYLGALACTOSAMINYL 1-PHOSPHATE TRANSFERASE-RELATED"/>
    <property type="match status" value="1"/>
</dbReference>
<comment type="subcellular location">
    <subcellularLocation>
        <location evidence="1">Membrane</location>
        <topology evidence="1">Multi-pass membrane protein</topology>
    </subcellularLocation>
</comment>
<dbReference type="PANTHER" id="PTHR30576">
    <property type="entry name" value="COLANIC BIOSYNTHESIS UDP-GLUCOSE LIPID CARRIER TRANSFERASE"/>
    <property type="match status" value="1"/>
</dbReference>
<evidence type="ECO:0000256" key="3">
    <source>
        <dbReference type="ARBA" id="ARBA00022679"/>
    </source>
</evidence>
<evidence type="ECO:0000256" key="7">
    <source>
        <dbReference type="ARBA" id="ARBA00023169"/>
    </source>
</evidence>
<feature type="transmembrane region" description="Helical" evidence="8">
    <location>
        <begin position="32"/>
        <end position="56"/>
    </location>
</feature>
<evidence type="ECO:0000256" key="1">
    <source>
        <dbReference type="ARBA" id="ARBA00004141"/>
    </source>
</evidence>
<evidence type="ECO:0000313" key="10">
    <source>
        <dbReference type="EMBL" id="MBB3929352.1"/>
    </source>
</evidence>
<feature type="transmembrane region" description="Helical" evidence="8">
    <location>
        <begin position="62"/>
        <end position="82"/>
    </location>
</feature>
<evidence type="ECO:0000256" key="5">
    <source>
        <dbReference type="ARBA" id="ARBA00022989"/>
    </source>
</evidence>
<dbReference type="InterPro" id="IPR017473">
    <property type="entry name" value="Undecaprenyl-P_gluc_Ptfrase"/>
</dbReference>
<gene>
    <name evidence="10" type="ORF">GGR25_000371</name>
</gene>
<evidence type="ECO:0000256" key="4">
    <source>
        <dbReference type="ARBA" id="ARBA00022692"/>
    </source>
</evidence>
<feature type="transmembrane region" description="Helical" evidence="8">
    <location>
        <begin position="133"/>
        <end position="155"/>
    </location>
</feature>
<protein>
    <submittedName>
        <fullName evidence="10">Undecaprenyl-phosphate glucose phosphotransferase</fullName>
    </submittedName>
</protein>
<evidence type="ECO:0000313" key="11">
    <source>
        <dbReference type="Proteomes" id="UP000553963"/>
    </source>
</evidence>
<feature type="transmembrane region" description="Helical" evidence="8">
    <location>
        <begin position="103"/>
        <end position="121"/>
    </location>
</feature>
<organism evidence="10 11">
    <name type="scientific">Kaistia hirudinis</name>
    <dbReference type="NCBI Taxonomy" id="1293440"/>
    <lineage>
        <taxon>Bacteria</taxon>
        <taxon>Pseudomonadati</taxon>
        <taxon>Pseudomonadota</taxon>
        <taxon>Alphaproteobacteria</taxon>
        <taxon>Hyphomicrobiales</taxon>
        <taxon>Kaistiaceae</taxon>
        <taxon>Kaistia</taxon>
    </lineage>
</organism>
<dbReference type="GO" id="GO:0016780">
    <property type="term" value="F:phosphotransferase activity, for other substituted phosphate groups"/>
    <property type="evidence" value="ECO:0007669"/>
    <property type="project" value="TreeGrafter"/>
</dbReference>
<dbReference type="InterPro" id="IPR003362">
    <property type="entry name" value="Bact_transf"/>
</dbReference>
<dbReference type="EMBL" id="JACIDS010000001">
    <property type="protein sequence ID" value="MBB3929352.1"/>
    <property type="molecule type" value="Genomic_DNA"/>
</dbReference>
<dbReference type="Pfam" id="PF02397">
    <property type="entry name" value="Bac_transf"/>
    <property type="match status" value="1"/>
</dbReference>
<dbReference type="GO" id="GO:0016020">
    <property type="term" value="C:membrane"/>
    <property type="evidence" value="ECO:0007669"/>
    <property type="project" value="UniProtKB-SubCell"/>
</dbReference>
<evidence type="ECO:0000259" key="9">
    <source>
        <dbReference type="Pfam" id="PF02397"/>
    </source>
</evidence>
<dbReference type="GO" id="GO:0000271">
    <property type="term" value="P:polysaccharide biosynthetic process"/>
    <property type="evidence" value="ECO:0007669"/>
    <property type="project" value="UniProtKB-KW"/>
</dbReference>
<keyword evidence="6 8" id="KW-0472">Membrane</keyword>
<dbReference type="RefSeq" id="WP_246409142.1">
    <property type="nucleotide sequence ID" value="NZ_JACIDS010000001.1"/>
</dbReference>
<dbReference type="Gene3D" id="3.40.50.720">
    <property type="entry name" value="NAD(P)-binding Rossmann-like Domain"/>
    <property type="match status" value="1"/>
</dbReference>
<dbReference type="NCBIfam" id="TIGR03023">
    <property type="entry name" value="WcaJ_sugtrans"/>
    <property type="match status" value="1"/>
</dbReference>
<dbReference type="NCBIfam" id="TIGR03025">
    <property type="entry name" value="EPS_sugtrans"/>
    <property type="match status" value="1"/>
</dbReference>
<keyword evidence="7" id="KW-0270">Exopolysaccharide synthesis</keyword>
<keyword evidence="11" id="KW-1185">Reference proteome</keyword>
<accession>A0A840AIF1</accession>
<proteinExistence type="inferred from homology"/>
<keyword evidence="3 10" id="KW-0808">Transferase</keyword>
<keyword evidence="4 8" id="KW-0812">Transmembrane</keyword>
<sequence>MTPRLEIRSADALPERARLAAARLSDRPISPLVLGSGVWAVDLVALILLGVLLSLLTSASPFAYRLAYLGAIAAPVFATLLARSQRGYDLAALRDPVAALARLLLGWALTMLLAAAVGFLLGVDSSGARQWLVAYAIVGIVYFLVSRAFLARLIARWSRSGRLERRAVIVGGGADAAKLIEALERDPTSGIRICGIFDDRADARSPDEIAGHAKLGTIAELVAFARVARIDLLLVAFPTSAEERLAGILRQLFVLPADIRLSALGSRLRLAPRAYSYVGEVPFLDLLDRPISGWDALAKRCFDIVVGTLALILLSPLMFGAAIAIRLDSPGPILFRQRRFGFNNEVIEVLKFRSMYHHLTDPTAKVAVTRDDPRVTRVGRFIRRSSIDELPQLFNVLRGELSLVGPRPHAVNAHTADRLWEEVVDGYFARHRVKPGITGWAQINGWRGEIDVPEKIQRRVECDLHYIERWSLLFDLYIILVTPLRLIRSENAY</sequence>
<evidence type="ECO:0000256" key="6">
    <source>
        <dbReference type="ARBA" id="ARBA00023136"/>
    </source>
</evidence>
<name>A0A840AIF1_9HYPH</name>
<dbReference type="AlphaFoldDB" id="A0A840AIF1"/>
<dbReference type="Proteomes" id="UP000553963">
    <property type="component" value="Unassembled WGS sequence"/>
</dbReference>
<keyword evidence="5 8" id="KW-1133">Transmembrane helix</keyword>
<dbReference type="InterPro" id="IPR017475">
    <property type="entry name" value="EPS_sugar_tfrase"/>
</dbReference>
<feature type="domain" description="Bacterial sugar transferase" evidence="9">
    <location>
        <begin position="299"/>
        <end position="486"/>
    </location>
</feature>
<evidence type="ECO:0000256" key="8">
    <source>
        <dbReference type="SAM" id="Phobius"/>
    </source>
</evidence>
<reference evidence="10 11" key="1">
    <citation type="submission" date="2020-08" db="EMBL/GenBank/DDBJ databases">
        <title>Genomic Encyclopedia of Type Strains, Phase IV (KMG-IV): sequencing the most valuable type-strain genomes for metagenomic binning, comparative biology and taxonomic classification.</title>
        <authorList>
            <person name="Goeker M."/>
        </authorList>
    </citation>
    <scope>NUCLEOTIDE SEQUENCE [LARGE SCALE GENOMIC DNA]</scope>
    <source>
        <strain evidence="10 11">DSM 25966</strain>
    </source>
</reference>
<feature type="transmembrane region" description="Helical" evidence="8">
    <location>
        <begin position="304"/>
        <end position="325"/>
    </location>
</feature>